<name>A0ABP7NJ50_9BACT</name>
<feature type="domain" description="Amidohydrolase-related" evidence="2">
    <location>
        <begin position="4"/>
        <end position="239"/>
    </location>
</feature>
<protein>
    <recommendedName>
        <fullName evidence="2">Amidohydrolase-related domain-containing protein</fullName>
    </recommendedName>
</protein>
<keyword evidence="4" id="KW-1185">Reference proteome</keyword>
<gene>
    <name evidence="3" type="ORF">GCM10022406_32710</name>
</gene>
<dbReference type="InterPro" id="IPR032466">
    <property type="entry name" value="Metal_Hydrolase"/>
</dbReference>
<evidence type="ECO:0000313" key="3">
    <source>
        <dbReference type="EMBL" id="GAA3948329.1"/>
    </source>
</evidence>
<dbReference type="Pfam" id="PF04909">
    <property type="entry name" value="Amidohydro_2"/>
    <property type="match status" value="1"/>
</dbReference>
<dbReference type="SUPFAM" id="SSF51556">
    <property type="entry name" value="Metallo-dependent hydrolases"/>
    <property type="match status" value="1"/>
</dbReference>
<evidence type="ECO:0000256" key="1">
    <source>
        <dbReference type="ARBA" id="ARBA00023239"/>
    </source>
</evidence>
<evidence type="ECO:0000259" key="2">
    <source>
        <dbReference type="Pfam" id="PF04909"/>
    </source>
</evidence>
<dbReference type="PANTHER" id="PTHR21240">
    <property type="entry name" value="2-AMINO-3-CARBOXYLMUCONATE-6-SEMIALDEHYDE DECARBOXYLASE"/>
    <property type="match status" value="1"/>
</dbReference>
<dbReference type="InterPro" id="IPR006680">
    <property type="entry name" value="Amidohydro-rel"/>
</dbReference>
<evidence type="ECO:0000313" key="4">
    <source>
        <dbReference type="Proteomes" id="UP001499909"/>
    </source>
</evidence>
<proteinExistence type="predicted"/>
<accession>A0ABP7NJ50</accession>
<dbReference type="EMBL" id="BAABDH010000104">
    <property type="protein sequence ID" value="GAA3948329.1"/>
    <property type="molecule type" value="Genomic_DNA"/>
</dbReference>
<organism evidence="3 4">
    <name type="scientific">Hymenobacter algoricola</name>
    <dbReference type="NCBI Taxonomy" id="486267"/>
    <lineage>
        <taxon>Bacteria</taxon>
        <taxon>Pseudomonadati</taxon>
        <taxon>Bacteroidota</taxon>
        <taxon>Cytophagia</taxon>
        <taxon>Cytophagales</taxon>
        <taxon>Hymenobacteraceae</taxon>
        <taxon>Hymenobacter</taxon>
    </lineage>
</organism>
<dbReference type="PANTHER" id="PTHR21240:SF28">
    <property type="entry name" value="ISO-OROTATE DECARBOXYLASE (EUROFUNG)"/>
    <property type="match status" value="1"/>
</dbReference>
<dbReference type="InterPro" id="IPR032465">
    <property type="entry name" value="ACMSD"/>
</dbReference>
<dbReference type="RefSeq" id="WP_345116369.1">
    <property type="nucleotide sequence ID" value="NZ_BAABDH010000104.1"/>
</dbReference>
<sequence>MLIIDCHCHAGQGDGLTGPWDTDAPLKPYLGWAREAGIQRTVLFAAFHSDYAVANREVARLVRQQPERFYGFAFVHAQRDRGRVLEMVTTAVQQYGFVGIKCHRYDARISREICDVARAFRLPVLYDVVGEISVVELLGEQYPDVNFIIPHLGSFSDDWRAQAGLIDQLGRFPNIYTDTSGVRRFDILQRAVGRAGAHKFLFGSDGPWLHPGVELAKIAALHLSEKDARQVLAGNLLRLIGQVRPEPSRPPHVAVAAETAGEWRDPWLLAKA</sequence>
<dbReference type="Gene3D" id="3.20.20.140">
    <property type="entry name" value="Metal-dependent hydrolases"/>
    <property type="match status" value="1"/>
</dbReference>
<reference evidence="4" key="1">
    <citation type="journal article" date="2019" name="Int. J. Syst. Evol. Microbiol.">
        <title>The Global Catalogue of Microorganisms (GCM) 10K type strain sequencing project: providing services to taxonomists for standard genome sequencing and annotation.</title>
        <authorList>
            <consortium name="The Broad Institute Genomics Platform"/>
            <consortium name="The Broad Institute Genome Sequencing Center for Infectious Disease"/>
            <person name="Wu L."/>
            <person name="Ma J."/>
        </authorList>
    </citation>
    <scope>NUCLEOTIDE SEQUENCE [LARGE SCALE GENOMIC DNA]</scope>
    <source>
        <strain evidence="4">JCM 17214</strain>
    </source>
</reference>
<dbReference type="Proteomes" id="UP001499909">
    <property type="component" value="Unassembled WGS sequence"/>
</dbReference>
<comment type="caution">
    <text evidence="3">The sequence shown here is derived from an EMBL/GenBank/DDBJ whole genome shotgun (WGS) entry which is preliminary data.</text>
</comment>
<keyword evidence="1" id="KW-0456">Lyase</keyword>